<accession>A0A4Y8IV52</accession>
<dbReference type="InterPro" id="IPR011059">
    <property type="entry name" value="Metal-dep_hydrolase_composite"/>
</dbReference>
<organism evidence="2 3">
    <name type="scientific">Filobacillus milosensis</name>
    <dbReference type="NCBI Taxonomy" id="94137"/>
    <lineage>
        <taxon>Bacteria</taxon>
        <taxon>Bacillati</taxon>
        <taxon>Bacillota</taxon>
        <taxon>Bacilli</taxon>
        <taxon>Bacillales</taxon>
        <taxon>Bacillaceae</taxon>
        <taxon>Filobacillus</taxon>
    </lineage>
</organism>
<evidence type="ECO:0000259" key="1">
    <source>
        <dbReference type="Pfam" id="PF07969"/>
    </source>
</evidence>
<dbReference type="InterPro" id="IPR033932">
    <property type="entry name" value="YtcJ-like"/>
</dbReference>
<dbReference type="PANTHER" id="PTHR22642:SF2">
    <property type="entry name" value="PROTEIN LONG AFTER FAR-RED 3"/>
    <property type="match status" value="1"/>
</dbReference>
<dbReference type="Gene3D" id="3.20.20.140">
    <property type="entry name" value="Metal-dependent hydrolases"/>
    <property type="match status" value="1"/>
</dbReference>
<dbReference type="PANTHER" id="PTHR22642">
    <property type="entry name" value="IMIDAZOLONEPROPIONASE"/>
    <property type="match status" value="1"/>
</dbReference>
<dbReference type="RefSeq" id="WP_134338509.1">
    <property type="nucleotide sequence ID" value="NZ_SOPW01000001.1"/>
</dbReference>
<keyword evidence="3" id="KW-1185">Reference proteome</keyword>
<sequence length="528" mass="59427">MGKLWYGGMVYTMTKENETVEAIFTENGTILDIGKLDELKNKYSEQIDEEITFKGTLLPGFIDSHLHIIGHGEKLLRLDLSEVFSRKEVIQKVKKAANNIKDHQWLIGEGFNENNWDNPVLIHRHELDEISGGKPVVLTRVCRHALVANTRAIELAGLNEQTEDVPGGVIERNHEGELTGVFHDQAQELIKNYMPTPDLSFLKKAVETSVKDLLSQGIVSGHSEDLSYYGSFEQTYDAFKQIIPGRQKFRAHLLVHHLVVDDLHSAGHDPGKQDDWLEFGAMKLFVDGALGGRTALLSEPYEDDPTTNGVSIHTDEGLEALVKKARQYNMPIAAHAIGDQAAEDIVRLIEKYPPPKGMKDRIIHAQIMRPDLIKRIKELPLILDIQPLFVASDFPWVIDRVGEKRAKESYPWNTYLKEDILCGGGSDAPIEVVDPMVSIDAAVNRISSYDGQTHNESESLSVFDAIQLYTVNPAKIIGKEHIQGQIKPGYYADFVILNKNPFEINKNELKEIKVKQTIVNEEIVFEQK</sequence>
<gene>
    <name evidence="2" type="ORF">E3U55_01255</name>
</gene>
<dbReference type="Proteomes" id="UP000297975">
    <property type="component" value="Unassembled WGS sequence"/>
</dbReference>
<dbReference type="Pfam" id="PF07969">
    <property type="entry name" value="Amidohydro_3"/>
    <property type="match status" value="1"/>
</dbReference>
<dbReference type="SUPFAM" id="SSF51338">
    <property type="entry name" value="Composite domain of metallo-dependent hydrolases"/>
    <property type="match status" value="1"/>
</dbReference>
<name>A0A4Y8IV52_9BACI</name>
<dbReference type="Gene3D" id="2.30.40.10">
    <property type="entry name" value="Urease, subunit C, domain 1"/>
    <property type="match status" value="1"/>
</dbReference>
<evidence type="ECO:0000313" key="2">
    <source>
        <dbReference type="EMBL" id="TFB25049.1"/>
    </source>
</evidence>
<dbReference type="InterPro" id="IPR032466">
    <property type="entry name" value="Metal_Hydrolase"/>
</dbReference>
<dbReference type="GO" id="GO:0016810">
    <property type="term" value="F:hydrolase activity, acting on carbon-nitrogen (but not peptide) bonds"/>
    <property type="evidence" value="ECO:0007669"/>
    <property type="project" value="InterPro"/>
</dbReference>
<dbReference type="Gene3D" id="3.10.310.70">
    <property type="match status" value="1"/>
</dbReference>
<proteinExistence type="predicted"/>
<dbReference type="InterPro" id="IPR013108">
    <property type="entry name" value="Amidohydro_3"/>
</dbReference>
<keyword evidence="2" id="KW-0378">Hydrolase</keyword>
<reference evidence="2 3" key="1">
    <citation type="submission" date="2019-03" db="EMBL/GenBank/DDBJ databases">
        <authorList>
            <person name="He R.-H."/>
        </authorList>
    </citation>
    <scope>NUCLEOTIDE SEQUENCE [LARGE SCALE GENOMIC DNA]</scope>
    <source>
        <strain evidence="3">SH 714</strain>
    </source>
</reference>
<comment type="caution">
    <text evidence="2">The sequence shown here is derived from an EMBL/GenBank/DDBJ whole genome shotgun (WGS) entry which is preliminary data.</text>
</comment>
<dbReference type="OrthoDB" id="9767366at2"/>
<evidence type="ECO:0000313" key="3">
    <source>
        <dbReference type="Proteomes" id="UP000297975"/>
    </source>
</evidence>
<dbReference type="CDD" id="cd01300">
    <property type="entry name" value="YtcJ_like"/>
    <property type="match status" value="1"/>
</dbReference>
<dbReference type="AlphaFoldDB" id="A0A4Y8IV52"/>
<protein>
    <submittedName>
        <fullName evidence="2">Amidohydrolase</fullName>
    </submittedName>
</protein>
<feature type="domain" description="Amidohydrolase 3" evidence="1">
    <location>
        <begin position="55"/>
        <end position="525"/>
    </location>
</feature>
<dbReference type="EMBL" id="SOPW01000001">
    <property type="protein sequence ID" value="TFB25049.1"/>
    <property type="molecule type" value="Genomic_DNA"/>
</dbReference>
<dbReference type="SUPFAM" id="SSF51556">
    <property type="entry name" value="Metallo-dependent hydrolases"/>
    <property type="match status" value="1"/>
</dbReference>